<dbReference type="STRING" id="33935.ADM90_14410"/>
<protein>
    <submittedName>
        <fullName evidence="1">Uncharacterized protein</fullName>
    </submittedName>
</protein>
<evidence type="ECO:0000313" key="1">
    <source>
        <dbReference type="EMBL" id="KOY81588.1"/>
    </source>
</evidence>
<sequence length="65" mass="7527">MERRKRLADGSFGELEKVGSAETAEEKAVRLEQENKLLKLQNQANVERMEFVEELIAEIAMKVYE</sequence>
<gene>
    <name evidence="1" type="ORF">ADM90_14410</name>
</gene>
<keyword evidence="2" id="KW-1185">Reference proteome</keyword>
<dbReference type="Proteomes" id="UP000037977">
    <property type="component" value="Unassembled WGS sequence"/>
</dbReference>
<comment type="caution">
    <text evidence="1">The sequence shown here is derived from an EMBL/GenBank/DDBJ whole genome shotgun (WGS) entry which is preliminary data.</text>
</comment>
<name>A0A0M9DHI7_9BACI</name>
<accession>A0A0M9DHI7</accession>
<dbReference type="RefSeq" id="WP_053995655.1">
    <property type="nucleotide sequence ID" value="NZ_CP065643.1"/>
</dbReference>
<organism evidence="1 2">
    <name type="scientific">Lysinibacillus macroides</name>
    <dbReference type="NCBI Taxonomy" id="33935"/>
    <lineage>
        <taxon>Bacteria</taxon>
        <taxon>Bacillati</taxon>
        <taxon>Bacillota</taxon>
        <taxon>Bacilli</taxon>
        <taxon>Bacillales</taxon>
        <taxon>Bacillaceae</taxon>
        <taxon>Lysinibacillus</taxon>
    </lineage>
</organism>
<dbReference type="AlphaFoldDB" id="A0A0M9DHI7"/>
<dbReference type="PATRIC" id="fig|33935.3.peg.4901"/>
<dbReference type="OrthoDB" id="2736392at2"/>
<proteinExistence type="predicted"/>
<evidence type="ECO:0000313" key="2">
    <source>
        <dbReference type="Proteomes" id="UP000037977"/>
    </source>
</evidence>
<reference evidence="1 2" key="1">
    <citation type="submission" date="2015-07" db="EMBL/GenBank/DDBJ databases">
        <title>Genome sequencing project for genomic taxonomy and phylogenomics of Bacillus-like bacteria.</title>
        <authorList>
            <person name="Liu B."/>
            <person name="Wang J."/>
            <person name="Zhu Y."/>
            <person name="Liu G."/>
            <person name="Chen Q."/>
            <person name="Chen Z."/>
            <person name="Che J."/>
            <person name="Ge C."/>
            <person name="Shi H."/>
            <person name="Pan Z."/>
            <person name="Liu X."/>
        </authorList>
    </citation>
    <scope>NUCLEOTIDE SEQUENCE [LARGE SCALE GENOMIC DNA]</scope>
    <source>
        <strain evidence="1 2">DSM 54</strain>
    </source>
</reference>
<dbReference type="EMBL" id="LGCI01000009">
    <property type="protein sequence ID" value="KOY81588.1"/>
    <property type="molecule type" value="Genomic_DNA"/>
</dbReference>